<sequence>MLEYMFFDSCLRDKFVQHAQELGIACTLQADNMGLIVAVPEDLPDATAAALEARYEELQEEQASLADQSARGLKKHQAGFRLELPDGQSCMVVLQADVATRLLDSFSLEEIQALFATVAKQALNPHGSSLCQG</sequence>
<dbReference type="OrthoDB" id="8562913at2"/>
<proteinExistence type="predicted"/>
<organism evidence="1 2">
    <name type="scientific">Sulfuriferula plumbiphila</name>
    <dbReference type="NCBI Taxonomy" id="171865"/>
    <lineage>
        <taxon>Bacteria</taxon>
        <taxon>Pseudomonadati</taxon>
        <taxon>Pseudomonadota</taxon>
        <taxon>Betaproteobacteria</taxon>
        <taxon>Nitrosomonadales</taxon>
        <taxon>Sulfuricellaceae</taxon>
        <taxon>Sulfuriferula</taxon>
    </lineage>
</organism>
<evidence type="ECO:0000313" key="1">
    <source>
        <dbReference type="EMBL" id="GEP31711.1"/>
    </source>
</evidence>
<dbReference type="EMBL" id="BKAD01000035">
    <property type="protein sequence ID" value="GEP31711.1"/>
    <property type="molecule type" value="Genomic_DNA"/>
</dbReference>
<name>A0A512LC47_9PROT</name>
<dbReference type="RefSeq" id="WP_147074670.1">
    <property type="nucleotide sequence ID" value="NZ_AP021884.1"/>
</dbReference>
<accession>A0A512LC47</accession>
<evidence type="ECO:0000313" key="2">
    <source>
        <dbReference type="Proteomes" id="UP000321337"/>
    </source>
</evidence>
<comment type="caution">
    <text evidence="1">The sequence shown here is derived from an EMBL/GenBank/DDBJ whole genome shotgun (WGS) entry which is preliminary data.</text>
</comment>
<protein>
    <submittedName>
        <fullName evidence="1">Uncharacterized protein</fullName>
    </submittedName>
</protein>
<keyword evidence="2" id="KW-1185">Reference proteome</keyword>
<dbReference type="AlphaFoldDB" id="A0A512LC47"/>
<dbReference type="Proteomes" id="UP000321337">
    <property type="component" value="Unassembled WGS sequence"/>
</dbReference>
<gene>
    <name evidence="1" type="ORF">TPL01_28490</name>
</gene>
<reference evidence="1 2" key="1">
    <citation type="submission" date="2019-07" db="EMBL/GenBank/DDBJ databases">
        <title>Whole genome shotgun sequence of Thiobacillus plumbophilus NBRC 107929.</title>
        <authorList>
            <person name="Hosoyama A."/>
            <person name="Uohara A."/>
            <person name="Ohji S."/>
            <person name="Ichikawa N."/>
        </authorList>
    </citation>
    <scope>NUCLEOTIDE SEQUENCE [LARGE SCALE GENOMIC DNA]</scope>
    <source>
        <strain evidence="1 2">NBRC 107929</strain>
    </source>
</reference>